<evidence type="ECO:0000256" key="1">
    <source>
        <dbReference type="ARBA" id="ARBA00010923"/>
    </source>
</evidence>
<dbReference type="CDD" id="cd17283">
    <property type="entry name" value="RMtype1_S_Hpy180ORF7835P_TRD2-CR2_like"/>
    <property type="match status" value="1"/>
</dbReference>
<keyword evidence="5" id="KW-0255">Endonuclease</keyword>
<dbReference type="SUPFAM" id="SSF116734">
    <property type="entry name" value="DNA methylase specificity domain"/>
    <property type="match status" value="2"/>
</dbReference>
<dbReference type="EMBL" id="JAFHKJ010000038">
    <property type="protein sequence ID" value="MBN2976193.1"/>
    <property type="molecule type" value="Genomic_DNA"/>
</dbReference>
<dbReference type="GO" id="GO:0004519">
    <property type="term" value="F:endonuclease activity"/>
    <property type="evidence" value="ECO:0007669"/>
    <property type="project" value="UniProtKB-KW"/>
</dbReference>
<reference evidence="5 6" key="2">
    <citation type="journal article" date="2023" name="Plant Pathol.">
        <title>Dismantling and reorganizing Pseudomonas marginalis sensu#lato.</title>
        <authorList>
            <person name="Sawada H."/>
            <person name="Fujikawa T."/>
            <person name="Satou M."/>
        </authorList>
    </citation>
    <scope>NUCLEOTIDE SEQUENCE [LARGE SCALE GENOMIC DNA]</scope>
    <source>
        <strain evidence="5 6">MAFF 301381</strain>
    </source>
</reference>
<evidence type="ECO:0000313" key="5">
    <source>
        <dbReference type="EMBL" id="MBN2976193.1"/>
    </source>
</evidence>
<dbReference type="PANTHER" id="PTHR30408:SF12">
    <property type="entry name" value="TYPE I RESTRICTION ENZYME MJAVIII SPECIFICITY SUBUNIT"/>
    <property type="match status" value="1"/>
</dbReference>
<comment type="caution">
    <text evidence="5">The sequence shown here is derived from an EMBL/GenBank/DDBJ whole genome shotgun (WGS) entry which is preliminary data.</text>
</comment>
<gene>
    <name evidence="5" type="ORF">JWR99_09505</name>
</gene>
<proteinExistence type="inferred from homology"/>
<dbReference type="PANTHER" id="PTHR30408">
    <property type="entry name" value="TYPE-1 RESTRICTION ENZYME ECOKI SPECIFICITY PROTEIN"/>
    <property type="match status" value="1"/>
</dbReference>
<dbReference type="Gene3D" id="1.10.287.1120">
    <property type="entry name" value="Bipartite methylase S protein"/>
    <property type="match status" value="1"/>
</dbReference>
<dbReference type="Pfam" id="PF01420">
    <property type="entry name" value="Methylase_S"/>
    <property type="match status" value="2"/>
</dbReference>
<evidence type="ECO:0000259" key="4">
    <source>
        <dbReference type="Pfam" id="PF01420"/>
    </source>
</evidence>
<keyword evidence="5" id="KW-0540">Nuclease</keyword>
<keyword evidence="6" id="KW-1185">Reference proteome</keyword>
<reference evidence="5 6" key="1">
    <citation type="journal article" date="2021" name="Int. J. Syst. Evol. Microbiol.">
        <title>Pseudomonas lactucae sp. nov., a pathogen causing bacterial rot of lettuce in Japan.</title>
        <authorList>
            <person name="Sawada H."/>
            <person name="Fujikawa T."/>
            <person name="Satou M."/>
        </authorList>
    </citation>
    <scope>NUCLEOTIDE SEQUENCE [LARGE SCALE GENOMIC DNA]</scope>
    <source>
        <strain evidence="5 6">MAFF 301381</strain>
    </source>
</reference>
<keyword evidence="5" id="KW-0378">Hydrolase</keyword>
<evidence type="ECO:0000256" key="3">
    <source>
        <dbReference type="ARBA" id="ARBA00023125"/>
    </source>
</evidence>
<dbReference type="GO" id="GO:0009307">
    <property type="term" value="P:DNA restriction-modification system"/>
    <property type="evidence" value="ECO:0007669"/>
    <property type="project" value="UniProtKB-KW"/>
</dbReference>
<accession>A0A9X1C5Z8</accession>
<dbReference type="Gene3D" id="3.90.220.20">
    <property type="entry name" value="DNA methylase specificity domains"/>
    <property type="match status" value="2"/>
</dbReference>
<keyword evidence="3" id="KW-0238">DNA-binding</keyword>
<evidence type="ECO:0000313" key="6">
    <source>
        <dbReference type="Proteomes" id="UP001154860"/>
    </source>
</evidence>
<feature type="domain" description="Type I restriction modification DNA specificity" evidence="4">
    <location>
        <begin position="40"/>
        <end position="165"/>
    </location>
</feature>
<protein>
    <submittedName>
        <fullName evidence="5">Restriction endonuclease subunit S</fullName>
    </submittedName>
</protein>
<dbReference type="InterPro" id="IPR044946">
    <property type="entry name" value="Restrct_endonuc_typeI_TRD_sf"/>
</dbReference>
<organism evidence="5 6">
    <name type="scientific">Pseudomonas lactucae</name>
    <dbReference type="NCBI Taxonomy" id="2813360"/>
    <lineage>
        <taxon>Bacteria</taxon>
        <taxon>Pseudomonadati</taxon>
        <taxon>Pseudomonadota</taxon>
        <taxon>Gammaproteobacteria</taxon>
        <taxon>Pseudomonadales</taxon>
        <taxon>Pseudomonadaceae</taxon>
        <taxon>Pseudomonas</taxon>
    </lineage>
</organism>
<name>A0A9X1C5Z8_9PSED</name>
<comment type="similarity">
    <text evidence="1">Belongs to the type-I restriction system S methylase family.</text>
</comment>
<dbReference type="GO" id="GO:0003677">
    <property type="term" value="F:DNA binding"/>
    <property type="evidence" value="ECO:0007669"/>
    <property type="project" value="UniProtKB-KW"/>
</dbReference>
<dbReference type="InterPro" id="IPR052021">
    <property type="entry name" value="Type-I_RS_S_subunit"/>
</dbReference>
<dbReference type="Proteomes" id="UP001154860">
    <property type="component" value="Unassembled WGS sequence"/>
</dbReference>
<keyword evidence="2" id="KW-0680">Restriction system</keyword>
<dbReference type="RefSeq" id="WP_205489994.1">
    <property type="nucleotide sequence ID" value="NZ_JAFHKI010000054.1"/>
</dbReference>
<feature type="domain" description="Type I restriction modification DNA specificity" evidence="4">
    <location>
        <begin position="208"/>
        <end position="375"/>
    </location>
</feature>
<dbReference type="InterPro" id="IPR000055">
    <property type="entry name" value="Restrct_endonuc_typeI_TRD"/>
</dbReference>
<sequence length="412" mass="45150">MLAAVDSESLSNKTTADFSFRYISLGDVDSGKLINGNTNITFSEAPSRARRIVKSGDILFATVRPNLKGHYFARRVDGNVIASTGFSVVRARAEIASSDFLYHSLLSGIVDAQIEKLTVGSNYPAINSADVKGLLISAPPLPEQQKISAILTAVDDKLDVIARQIEATKNFKLGLMQTLFSRGVGTQDVTGRWVPRTEFKDSVLGEIPAEWQVVQIQAVSEVIRGASPRPQGDPRYYGGDVPRLMGADVTRDGKWVIPKIDFLTEEGAKRSRPCPKGTLTIICSGDVGVPSFLAVDACIHDGFLALINIDESQANKDYLYHIIYSVKQRFYTSATHGGVFTNLTTGILKEFLVPLPTLVEQQKIASILDVADEKISAVLRKREYYQSLKRGLMQKLLTGEWRVKLDNPAGTV</sequence>
<evidence type="ECO:0000256" key="2">
    <source>
        <dbReference type="ARBA" id="ARBA00022747"/>
    </source>
</evidence>
<dbReference type="AlphaFoldDB" id="A0A9X1C5Z8"/>